<accession>A0A4Y8RB03</accession>
<feature type="domain" description="DSP-PTPase phosphatase fused to NAD+ Kinase" evidence="2">
    <location>
        <begin position="56"/>
        <end position="157"/>
    </location>
</feature>
<evidence type="ECO:0000313" key="4">
    <source>
        <dbReference type="Proteomes" id="UP000298179"/>
    </source>
</evidence>
<dbReference type="EMBL" id="SOZD01000010">
    <property type="protein sequence ID" value="TFF18232.1"/>
    <property type="molecule type" value="Genomic_DNA"/>
</dbReference>
<dbReference type="Gene3D" id="3.90.190.10">
    <property type="entry name" value="Protein tyrosine phosphatase superfamily"/>
    <property type="match status" value="1"/>
</dbReference>
<reference evidence="3 4" key="1">
    <citation type="submission" date="2019-03" db="EMBL/GenBank/DDBJ databases">
        <title>Jiella endophytica sp. nov., a novel endophytic bacterium isolated from root of Ficus microcarpa Linn. f.</title>
        <authorList>
            <person name="Tuo L."/>
        </authorList>
    </citation>
    <scope>NUCLEOTIDE SEQUENCE [LARGE SCALE GENOMIC DNA]</scope>
    <source>
        <strain evidence="3 4">CBS5Q-3</strain>
    </source>
</reference>
<comment type="caution">
    <text evidence="3">The sequence shown here is derived from an EMBL/GenBank/DDBJ whole genome shotgun (WGS) entry which is preliminary data.</text>
</comment>
<feature type="transmembrane region" description="Helical" evidence="1">
    <location>
        <begin position="25"/>
        <end position="45"/>
    </location>
</feature>
<dbReference type="AlphaFoldDB" id="A0A4Y8RB03"/>
<dbReference type="Proteomes" id="UP000298179">
    <property type="component" value="Unassembled WGS sequence"/>
</dbReference>
<dbReference type="InterPro" id="IPR016130">
    <property type="entry name" value="Tyr_Pase_AS"/>
</dbReference>
<evidence type="ECO:0000256" key="1">
    <source>
        <dbReference type="SAM" id="Phobius"/>
    </source>
</evidence>
<evidence type="ECO:0000259" key="2">
    <source>
        <dbReference type="Pfam" id="PF22741"/>
    </source>
</evidence>
<dbReference type="PROSITE" id="PS00383">
    <property type="entry name" value="TYR_PHOSPHATASE_1"/>
    <property type="match status" value="1"/>
</dbReference>
<dbReference type="InterPro" id="IPR029021">
    <property type="entry name" value="Prot-tyrosine_phosphatase-like"/>
</dbReference>
<gene>
    <name evidence="3" type="ORF">E3C22_22015</name>
</gene>
<organism evidence="3 4">
    <name type="scientific">Jiella endophytica</name>
    <dbReference type="NCBI Taxonomy" id="2558362"/>
    <lineage>
        <taxon>Bacteria</taxon>
        <taxon>Pseudomonadati</taxon>
        <taxon>Pseudomonadota</taxon>
        <taxon>Alphaproteobacteria</taxon>
        <taxon>Hyphomicrobiales</taxon>
        <taxon>Aurantimonadaceae</taxon>
        <taxon>Jiella</taxon>
    </lineage>
</organism>
<protein>
    <submittedName>
        <fullName evidence="3">Protein tyrosine phosphatase</fullName>
    </submittedName>
</protein>
<dbReference type="InterPro" id="IPR055214">
    <property type="entry name" value="PTP-NADK"/>
</dbReference>
<name>A0A4Y8RB03_9HYPH</name>
<sequence>MHGAVVPGITSPDTPMHIPKFLRNALFAAGLLITPAGAYAGYLAYTGNIHAVEPGVVYRSGQLAPGQLRQLIEANGIRSILNLRGAHPDEEWYRGEEAVAAEHGVISTSIGISANREPSMAKMREIEAAIRDAPKPLLIHCKGGADRSGLASAIYEYALAGRPAEAASGQLSFAYGHFPWLTSRTGAMDRAFARFVDQENASRESLESVAGENGRQ</sequence>
<evidence type="ECO:0000313" key="3">
    <source>
        <dbReference type="EMBL" id="TFF18232.1"/>
    </source>
</evidence>
<keyword evidence="1" id="KW-0812">Transmembrane</keyword>
<keyword evidence="4" id="KW-1185">Reference proteome</keyword>
<dbReference type="Pfam" id="PF22741">
    <property type="entry name" value="PTP-NADK"/>
    <property type="match status" value="1"/>
</dbReference>
<proteinExistence type="predicted"/>
<keyword evidence="1" id="KW-0472">Membrane</keyword>
<dbReference type="SUPFAM" id="SSF52799">
    <property type="entry name" value="(Phosphotyrosine protein) phosphatases II"/>
    <property type="match status" value="1"/>
</dbReference>
<dbReference type="OrthoDB" id="9814896at2"/>
<keyword evidence="1" id="KW-1133">Transmembrane helix</keyword>